<keyword evidence="10" id="KW-1071">Ligand-gated ion channel</keyword>
<keyword evidence="7 12" id="KW-0472">Membrane</keyword>
<evidence type="ECO:0000313" key="14">
    <source>
        <dbReference type="EMBL" id="VDP79588.1"/>
    </source>
</evidence>
<dbReference type="InterPro" id="IPR001320">
    <property type="entry name" value="Iontro_rcpt_C"/>
</dbReference>
<evidence type="ECO:0000256" key="1">
    <source>
        <dbReference type="ARBA" id="ARBA00004651"/>
    </source>
</evidence>
<dbReference type="EMBL" id="UZAN01043925">
    <property type="protein sequence ID" value="VDP79588.1"/>
    <property type="molecule type" value="Genomic_DNA"/>
</dbReference>
<keyword evidence="6" id="KW-0406">Ion transport</keyword>
<keyword evidence="11" id="KW-0407">Ion channel</keyword>
<protein>
    <submittedName>
        <fullName evidence="16">Lig_chan-Glu_bd domain-containing protein</fullName>
    </submittedName>
</protein>
<keyword evidence="8" id="KW-0675">Receptor</keyword>
<evidence type="ECO:0000259" key="13">
    <source>
        <dbReference type="SMART" id="SM00918"/>
    </source>
</evidence>
<reference evidence="16" key="1">
    <citation type="submission" date="2016-06" db="UniProtKB">
        <authorList>
            <consortium name="WormBaseParasite"/>
        </authorList>
    </citation>
    <scope>IDENTIFICATION</scope>
</reference>
<keyword evidence="4 12" id="KW-0812">Transmembrane</keyword>
<evidence type="ECO:0000256" key="3">
    <source>
        <dbReference type="ARBA" id="ARBA00022475"/>
    </source>
</evidence>
<feature type="transmembrane region" description="Helical" evidence="12">
    <location>
        <begin position="517"/>
        <end position="539"/>
    </location>
</feature>
<dbReference type="GO" id="GO:0050906">
    <property type="term" value="P:detection of stimulus involved in sensory perception"/>
    <property type="evidence" value="ECO:0007669"/>
    <property type="project" value="UniProtKB-ARBA"/>
</dbReference>
<dbReference type="GO" id="GO:0005886">
    <property type="term" value="C:plasma membrane"/>
    <property type="evidence" value="ECO:0007669"/>
    <property type="project" value="UniProtKB-SubCell"/>
</dbReference>
<evidence type="ECO:0000256" key="12">
    <source>
        <dbReference type="SAM" id="Phobius"/>
    </source>
</evidence>
<evidence type="ECO:0000256" key="11">
    <source>
        <dbReference type="ARBA" id="ARBA00023303"/>
    </source>
</evidence>
<dbReference type="PANTHER" id="PTHR42643">
    <property type="entry name" value="IONOTROPIC RECEPTOR 20A-RELATED"/>
    <property type="match status" value="1"/>
</dbReference>
<keyword evidence="2" id="KW-0813">Transport</keyword>
<dbReference type="Pfam" id="PF10613">
    <property type="entry name" value="Lig_chan-Glu_bd"/>
    <property type="match status" value="1"/>
</dbReference>
<organism evidence="16">
    <name type="scientific">Echinostoma caproni</name>
    <dbReference type="NCBI Taxonomy" id="27848"/>
    <lineage>
        <taxon>Eukaryota</taxon>
        <taxon>Metazoa</taxon>
        <taxon>Spiralia</taxon>
        <taxon>Lophotrochozoa</taxon>
        <taxon>Platyhelminthes</taxon>
        <taxon>Trematoda</taxon>
        <taxon>Digenea</taxon>
        <taxon>Plagiorchiida</taxon>
        <taxon>Echinostomata</taxon>
        <taxon>Echinostomatoidea</taxon>
        <taxon>Echinostomatidae</taxon>
        <taxon>Echinostoma</taxon>
    </lineage>
</organism>
<feature type="domain" description="Ionotropic glutamate receptor L-glutamate and glycine-binding" evidence="13">
    <location>
        <begin position="141"/>
        <end position="204"/>
    </location>
</feature>
<sequence>MRKSRQNHDKLLQERVALAYHLLIVAGHAVSANDTSATIENKAIVCGVESPATFQSGWDILQYMQKVLVMDRWKYLHFYGLEKAPNGWTRFVPTAMFDSELILTEDGQNVEKEAVISGLFPNRFRNMSNALLNVGIMPELPYIVNYTVTEDGELLNATGVTVDLLNLMAERFLFRYRLWVPQDKQYGLLQTNGNWTGLVKDLLLKRTDLIASSLSPTVNRSGVGQFIGLLDDDEMCMLMATSTTTRNAFELLKVFHPVPVMVLAAVSFGASVLAYLFNLISPYSSRNQKHPSLGIYELSFPEHCYMFMKGCLSQNLMAFPRAPCTRLLLISYLFMAFLLFMAWKADVTAFLTRNKVVFAVKSFADLATSSQYNPMVVNGSAVLSFLRDTKTYPGYEILYKRIIANPASLVNSTAVGVQMVLDNPQNVLIGSSTALNFIQKMRCTELVVISSGIDQGQKAMMCRDDAEWASVMKIYLLKLKETGVINRIHTKWSNLLHRCQESTKIYEPLSAKGCSSVFIMFLASLGLSVGALICEIFWFRYGHHVYDHLWARIRLNRPRPKNRQS</sequence>
<dbReference type="GO" id="GO:0015276">
    <property type="term" value="F:ligand-gated monoatomic ion channel activity"/>
    <property type="evidence" value="ECO:0007669"/>
    <property type="project" value="InterPro"/>
</dbReference>
<proteinExistence type="predicted"/>
<dbReference type="SUPFAM" id="SSF53850">
    <property type="entry name" value="Periplasmic binding protein-like II"/>
    <property type="match status" value="1"/>
</dbReference>
<keyword evidence="5 12" id="KW-1133">Transmembrane helix</keyword>
<evidence type="ECO:0000256" key="7">
    <source>
        <dbReference type="ARBA" id="ARBA00023136"/>
    </source>
</evidence>
<dbReference type="SMART" id="SM00918">
    <property type="entry name" value="Lig_chan-Glu_bd"/>
    <property type="match status" value="1"/>
</dbReference>
<dbReference type="Pfam" id="PF00060">
    <property type="entry name" value="Lig_chan"/>
    <property type="match status" value="1"/>
</dbReference>
<evidence type="ECO:0000256" key="8">
    <source>
        <dbReference type="ARBA" id="ARBA00023170"/>
    </source>
</evidence>
<evidence type="ECO:0000256" key="2">
    <source>
        <dbReference type="ARBA" id="ARBA00022448"/>
    </source>
</evidence>
<evidence type="ECO:0000256" key="9">
    <source>
        <dbReference type="ARBA" id="ARBA00023180"/>
    </source>
</evidence>
<reference evidence="14 15" key="2">
    <citation type="submission" date="2018-11" db="EMBL/GenBank/DDBJ databases">
        <authorList>
            <consortium name="Pathogen Informatics"/>
        </authorList>
    </citation>
    <scope>NUCLEOTIDE SEQUENCE [LARGE SCALE GENOMIC DNA]</scope>
    <source>
        <strain evidence="14 15">Egypt</strain>
    </source>
</reference>
<accession>A0A183AIU9</accession>
<comment type="subcellular location">
    <subcellularLocation>
        <location evidence="1">Cell membrane</location>
        <topology evidence="1">Multi-pass membrane protein</topology>
    </subcellularLocation>
</comment>
<feature type="transmembrane region" description="Helical" evidence="12">
    <location>
        <begin position="260"/>
        <end position="280"/>
    </location>
</feature>
<evidence type="ECO:0000313" key="15">
    <source>
        <dbReference type="Proteomes" id="UP000272942"/>
    </source>
</evidence>
<evidence type="ECO:0000256" key="4">
    <source>
        <dbReference type="ARBA" id="ARBA00022692"/>
    </source>
</evidence>
<keyword evidence="15" id="KW-1185">Reference proteome</keyword>
<dbReference type="PANTHER" id="PTHR42643:SF24">
    <property type="entry name" value="IONOTROPIC RECEPTOR 60A"/>
    <property type="match status" value="1"/>
</dbReference>
<dbReference type="Proteomes" id="UP000272942">
    <property type="component" value="Unassembled WGS sequence"/>
</dbReference>
<dbReference type="OrthoDB" id="9997229at2759"/>
<gene>
    <name evidence="14" type="ORF">ECPE_LOCUS6884</name>
</gene>
<dbReference type="InterPro" id="IPR019594">
    <property type="entry name" value="Glu/Gly-bd"/>
</dbReference>
<keyword evidence="9" id="KW-0325">Glycoprotein</keyword>
<evidence type="ECO:0000313" key="16">
    <source>
        <dbReference type="WBParaSite" id="ECPE_0000689801-mRNA-1"/>
    </source>
</evidence>
<dbReference type="InterPro" id="IPR052192">
    <property type="entry name" value="Insect_Ionotropic_Sensory_Rcpt"/>
</dbReference>
<evidence type="ECO:0000256" key="10">
    <source>
        <dbReference type="ARBA" id="ARBA00023286"/>
    </source>
</evidence>
<keyword evidence="3" id="KW-1003">Cell membrane</keyword>
<evidence type="ECO:0000256" key="6">
    <source>
        <dbReference type="ARBA" id="ARBA00023065"/>
    </source>
</evidence>
<evidence type="ECO:0000256" key="5">
    <source>
        <dbReference type="ARBA" id="ARBA00022989"/>
    </source>
</evidence>
<name>A0A183AIU9_9TREM</name>
<dbReference type="AlphaFoldDB" id="A0A183AIU9"/>
<dbReference type="WBParaSite" id="ECPE_0000689801-mRNA-1">
    <property type="protein sequence ID" value="ECPE_0000689801-mRNA-1"/>
    <property type="gene ID" value="ECPE_0000689801"/>
</dbReference>
<dbReference type="Gene3D" id="3.40.190.10">
    <property type="entry name" value="Periplasmic binding protein-like II"/>
    <property type="match status" value="2"/>
</dbReference>
<feature type="transmembrane region" description="Helical" evidence="12">
    <location>
        <begin position="327"/>
        <end position="345"/>
    </location>
</feature>